<dbReference type="SMART" id="SM00382">
    <property type="entry name" value="AAA"/>
    <property type="match status" value="1"/>
</dbReference>
<comment type="caution">
    <text evidence="8">The sequence shown here is derived from an EMBL/GenBank/DDBJ whole genome shotgun (WGS) entry which is preliminary data.</text>
</comment>
<keyword evidence="9" id="KW-1185">Reference proteome</keyword>
<keyword evidence="2" id="KW-1003">Cell membrane</keyword>
<dbReference type="GO" id="GO:0015416">
    <property type="term" value="F:ABC-type phosphonate transporter activity"/>
    <property type="evidence" value="ECO:0007669"/>
    <property type="project" value="InterPro"/>
</dbReference>
<dbReference type="Pfam" id="PF00005">
    <property type="entry name" value="ABC_tran"/>
    <property type="match status" value="1"/>
</dbReference>
<dbReference type="InterPro" id="IPR003593">
    <property type="entry name" value="AAA+_ATPase"/>
</dbReference>
<dbReference type="GO" id="GO:0005524">
    <property type="term" value="F:ATP binding"/>
    <property type="evidence" value="ECO:0007669"/>
    <property type="project" value="UniProtKB-KW"/>
</dbReference>
<sequence>MSIIALSRISKSFGDKTVLHGVDLEVGEGEMVGLIGASGSGKSTLIRMICGLERMDRGTAGRIALFDKETQKDGRFSEHCEGLRREVGVIFQQFNLISRLSLLTNVLAGRLGRIPRWRGTTGLFPQSDKVKALRALERVGLIDQAHQRASTLSGGQQQRGAIARVLTQEARLILADEPIASLDPASAKLVMSTLRQINRLDKTTVIVSLHQIDHAFEHCDRIIALKDGRVLHNGPTGGISPDDIADLYGVEAGSLDLVKARPAKPTGRPAYPGNGLAPQDDLAARVAVSV</sequence>
<evidence type="ECO:0000313" key="8">
    <source>
        <dbReference type="EMBL" id="NIA70918.1"/>
    </source>
</evidence>
<dbReference type="NCBIfam" id="TIGR02315">
    <property type="entry name" value="ABC_phnC"/>
    <property type="match status" value="1"/>
</dbReference>
<evidence type="ECO:0000313" key="9">
    <source>
        <dbReference type="Proteomes" id="UP000761264"/>
    </source>
</evidence>
<keyword evidence="4 8" id="KW-0067">ATP-binding</keyword>
<dbReference type="RefSeq" id="WP_167228013.1">
    <property type="nucleotide sequence ID" value="NZ_JAAQPH010000017.1"/>
</dbReference>
<dbReference type="InterPro" id="IPR003439">
    <property type="entry name" value="ABC_transporter-like_ATP-bd"/>
</dbReference>
<keyword evidence="1" id="KW-0813">Transport</keyword>
<dbReference type="InterPro" id="IPR050086">
    <property type="entry name" value="MetN_ABC_transporter-like"/>
</dbReference>
<dbReference type="InterPro" id="IPR012693">
    <property type="entry name" value="ABC_transpr_PhnC"/>
</dbReference>
<name>A0A967K9A3_9PROT</name>
<evidence type="ECO:0000256" key="4">
    <source>
        <dbReference type="ARBA" id="ARBA00022840"/>
    </source>
</evidence>
<feature type="domain" description="ABC transporter" evidence="7">
    <location>
        <begin position="4"/>
        <end position="252"/>
    </location>
</feature>
<organism evidence="8 9">
    <name type="scientific">Pelagibius litoralis</name>
    <dbReference type="NCBI Taxonomy" id="374515"/>
    <lineage>
        <taxon>Bacteria</taxon>
        <taxon>Pseudomonadati</taxon>
        <taxon>Pseudomonadota</taxon>
        <taxon>Alphaproteobacteria</taxon>
        <taxon>Rhodospirillales</taxon>
        <taxon>Rhodovibrionaceae</taxon>
        <taxon>Pelagibius</taxon>
    </lineage>
</organism>
<dbReference type="PANTHER" id="PTHR43166:SF6">
    <property type="entry name" value="PHOSPHONATES IMPORT ATP-BINDING PROTEIN PHNC"/>
    <property type="match status" value="1"/>
</dbReference>
<evidence type="ECO:0000256" key="2">
    <source>
        <dbReference type="ARBA" id="ARBA00022475"/>
    </source>
</evidence>
<dbReference type="PROSITE" id="PS50893">
    <property type="entry name" value="ABC_TRANSPORTER_2"/>
    <property type="match status" value="1"/>
</dbReference>
<evidence type="ECO:0000256" key="1">
    <source>
        <dbReference type="ARBA" id="ARBA00022448"/>
    </source>
</evidence>
<dbReference type="GO" id="GO:0016887">
    <property type="term" value="F:ATP hydrolysis activity"/>
    <property type="evidence" value="ECO:0007669"/>
    <property type="project" value="InterPro"/>
</dbReference>
<dbReference type="GO" id="GO:0016020">
    <property type="term" value="C:membrane"/>
    <property type="evidence" value="ECO:0007669"/>
    <property type="project" value="InterPro"/>
</dbReference>
<keyword evidence="5" id="KW-1278">Translocase</keyword>
<dbReference type="PANTHER" id="PTHR43166">
    <property type="entry name" value="AMINO ACID IMPORT ATP-BINDING PROTEIN"/>
    <property type="match status" value="1"/>
</dbReference>
<dbReference type="InterPro" id="IPR027417">
    <property type="entry name" value="P-loop_NTPase"/>
</dbReference>
<dbReference type="CDD" id="cd03256">
    <property type="entry name" value="ABC_PhnC_transporter"/>
    <property type="match status" value="1"/>
</dbReference>
<evidence type="ECO:0000256" key="5">
    <source>
        <dbReference type="ARBA" id="ARBA00022967"/>
    </source>
</evidence>
<evidence type="ECO:0000256" key="6">
    <source>
        <dbReference type="ARBA" id="ARBA00023136"/>
    </source>
</evidence>
<protein>
    <submittedName>
        <fullName evidence="8">Phosphonate ABC transporter ATP-binding protein</fullName>
    </submittedName>
</protein>
<dbReference type="AlphaFoldDB" id="A0A967K9A3"/>
<evidence type="ECO:0000256" key="3">
    <source>
        <dbReference type="ARBA" id="ARBA00022741"/>
    </source>
</evidence>
<keyword evidence="6" id="KW-0472">Membrane</keyword>
<keyword evidence="3" id="KW-0547">Nucleotide-binding</keyword>
<dbReference type="Proteomes" id="UP000761264">
    <property type="component" value="Unassembled WGS sequence"/>
</dbReference>
<evidence type="ECO:0000259" key="7">
    <source>
        <dbReference type="PROSITE" id="PS50893"/>
    </source>
</evidence>
<reference evidence="8" key="1">
    <citation type="submission" date="2020-03" db="EMBL/GenBank/DDBJ databases">
        <title>Genome of Pelagibius litoralis DSM 21314T.</title>
        <authorList>
            <person name="Wang G."/>
        </authorList>
    </citation>
    <scope>NUCLEOTIDE SEQUENCE</scope>
    <source>
        <strain evidence="8">DSM 21314</strain>
    </source>
</reference>
<accession>A0A967K9A3</accession>
<dbReference type="EMBL" id="JAAQPH010000017">
    <property type="protein sequence ID" value="NIA70918.1"/>
    <property type="molecule type" value="Genomic_DNA"/>
</dbReference>
<dbReference type="SUPFAM" id="SSF52540">
    <property type="entry name" value="P-loop containing nucleoside triphosphate hydrolases"/>
    <property type="match status" value="1"/>
</dbReference>
<dbReference type="Gene3D" id="3.40.50.300">
    <property type="entry name" value="P-loop containing nucleotide triphosphate hydrolases"/>
    <property type="match status" value="1"/>
</dbReference>
<proteinExistence type="predicted"/>
<gene>
    <name evidence="8" type="primary">phnC</name>
    <name evidence="8" type="ORF">HBA54_20155</name>
</gene>